<keyword evidence="11 12" id="KW-0472">Membrane</keyword>
<comment type="subcellular location">
    <subcellularLocation>
        <location evidence="1">Cell membrane</location>
        <topology evidence="1">Multi-pass membrane protein</topology>
    </subcellularLocation>
</comment>
<evidence type="ECO:0000256" key="10">
    <source>
        <dbReference type="ARBA" id="ARBA00023012"/>
    </source>
</evidence>
<dbReference type="Proteomes" id="UP000295689">
    <property type="component" value="Unassembled WGS sequence"/>
</dbReference>
<dbReference type="InterPro" id="IPR036890">
    <property type="entry name" value="HATPase_C_sf"/>
</dbReference>
<gene>
    <name evidence="14" type="ORF">EV146_101417</name>
</gene>
<evidence type="ECO:0000256" key="9">
    <source>
        <dbReference type="ARBA" id="ARBA00022989"/>
    </source>
</evidence>
<keyword evidence="8" id="KW-0067">ATP-binding</keyword>
<dbReference type="InterPro" id="IPR010559">
    <property type="entry name" value="Sig_transdc_His_kin_internal"/>
</dbReference>
<evidence type="ECO:0000256" key="12">
    <source>
        <dbReference type="SAM" id="Phobius"/>
    </source>
</evidence>
<name>A0A4R2BLZ3_9BACI</name>
<keyword evidence="7 14" id="KW-0418">Kinase</keyword>
<evidence type="ECO:0000256" key="1">
    <source>
        <dbReference type="ARBA" id="ARBA00004651"/>
    </source>
</evidence>
<dbReference type="InterPro" id="IPR003594">
    <property type="entry name" value="HATPase_dom"/>
</dbReference>
<accession>A0A4R2BLZ3</accession>
<evidence type="ECO:0000256" key="6">
    <source>
        <dbReference type="ARBA" id="ARBA00022741"/>
    </source>
</evidence>
<dbReference type="Gene3D" id="6.10.340.10">
    <property type="match status" value="1"/>
</dbReference>
<sequence length="578" mass="65838">MWAKLQRFNTMRNQILVVYLLVMAIVLVLIGLITFKQVSSLVSSNAEKQIQQTAVQANGRMETLYHQLELLTRQVTTNPSVQSMLLDIVEGGKPTYKEKQSLLQMVNSYQAYYNGIDSLELYLNDHSKLYPADDRNLQDRLGRKWIEKAKRGKGEMLWVGTDPKNPRYFLAIRRVSLFDRWFSSGGYLLVRINKNYFGFEDTPITKNLSDYTILVDGNNKTVHSNYDGSITELLSMREPFVTLDRRKFMLVRQESAVTGWTMLILTPVDALTDGLSVLRASLLLSGVIGFIIFLIFSFFLSTLVTKPIFKLITAMRRAREGELVHSPEMASTVEINELNDTYNQMVDQTNHLIQMVYEKEIITSRTELKALQAQINPHFLYNTLNALYWSLDEKGEDELAEMVVAMSELFRYTISGSNKNEWVTIREEFDHIEKYLQIMKIRFGERLEWELCAPERHLGVKIPKLLIQPLVENAILHGIGNKAGKGKVKVSIEQAPDSASLVIKVEDNGPGMDQATLRRIVDSMESGGVSSLKGTGMAVANVNRRLKLYYDNQDLGLSIYSILTQGTWIVFEVPGEES</sequence>
<dbReference type="AlphaFoldDB" id="A0A4R2BLZ3"/>
<keyword evidence="15" id="KW-1185">Reference proteome</keyword>
<keyword evidence="4" id="KW-0808">Transferase</keyword>
<organism evidence="14 15">
    <name type="scientific">Mesobacillus foraminis</name>
    <dbReference type="NCBI Taxonomy" id="279826"/>
    <lineage>
        <taxon>Bacteria</taxon>
        <taxon>Bacillati</taxon>
        <taxon>Bacillota</taxon>
        <taxon>Bacilli</taxon>
        <taxon>Bacillales</taxon>
        <taxon>Bacillaceae</taxon>
        <taxon>Mesobacillus</taxon>
    </lineage>
</organism>
<dbReference type="GO" id="GO:0005886">
    <property type="term" value="C:plasma membrane"/>
    <property type="evidence" value="ECO:0007669"/>
    <property type="project" value="UniProtKB-SubCell"/>
</dbReference>
<feature type="transmembrane region" description="Helical" evidence="12">
    <location>
        <begin position="282"/>
        <end position="309"/>
    </location>
</feature>
<evidence type="ECO:0000259" key="13">
    <source>
        <dbReference type="PROSITE" id="PS50885"/>
    </source>
</evidence>
<dbReference type="PROSITE" id="PS50885">
    <property type="entry name" value="HAMP"/>
    <property type="match status" value="1"/>
</dbReference>
<evidence type="ECO:0000256" key="4">
    <source>
        <dbReference type="ARBA" id="ARBA00022679"/>
    </source>
</evidence>
<evidence type="ECO:0000256" key="2">
    <source>
        <dbReference type="ARBA" id="ARBA00022475"/>
    </source>
</evidence>
<dbReference type="PANTHER" id="PTHR34220:SF11">
    <property type="entry name" value="SENSOR PROTEIN KINASE HPTS"/>
    <property type="match status" value="1"/>
</dbReference>
<dbReference type="PANTHER" id="PTHR34220">
    <property type="entry name" value="SENSOR HISTIDINE KINASE YPDA"/>
    <property type="match status" value="1"/>
</dbReference>
<keyword evidence="6" id="KW-0547">Nucleotide-binding</keyword>
<dbReference type="Pfam" id="PF00672">
    <property type="entry name" value="HAMP"/>
    <property type="match status" value="1"/>
</dbReference>
<keyword evidence="2" id="KW-1003">Cell membrane</keyword>
<dbReference type="Gene3D" id="3.30.565.10">
    <property type="entry name" value="Histidine kinase-like ATPase, C-terminal domain"/>
    <property type="match status" value="1"/>
</dbReference>
<dbReference type="Pfam" id="PF06580">
    <property type="entry name" value="His_kinase"/>
    <property type="match status" value="1"/>
</dbReference>
<keyword evidence="9 12" id="KW-1133">Transmembrane helix</keyword>
<dbReference type="SUPFAM" id="SSF55874">
    <property type="entry name" value="ATPase domain of HSP90 chaperone/DNA topoisomerase II/histidine kinase"/>
    <property type="match status" value="1"/>
</dbReference>
<dbReference type="InterPro" id="IPR003660">
    <property type="entry name" value="HAMP_dom"/>
</dbReference>
<dbReference type="RefSeq" id="WP_132001256.1">
    <property type="nucleotide sequence ID" value="NZ_JABUHM010000006.1"/>
</dbReference>
<dbReference type="SMART" id="SM00387">
    <property type="entry name" value="HATPase_c"/>
    <property type="match status" value="1"/>
</dbReference>
<keyword evidence="10" id="KW-0902">Two-component regulatory system</keyword>
<evidence type="ECO:0000256" key="8">
    <source>
        <dbReference type="ARBA" id="ARBA00022840"/>
    </source>
</evidence>
<evidence type="ECO:0000256" key="7">
    <source>
        <dbReference type="ARBA" id="ARBA00022777"/>
    </source>
</evidence>
<comment type="caution">
    <text evidence="14">The sequence shown here is derived from an EMBL/GenBank/DDBJ whole genome shotgun (WGS) entry which is preliminary data.</text>
</comment>
<feature type="domain" description="HAMP" evidence="13">
    <location>
        <begin position="302"/>
        <end position="354"/>
    </location>
</feature>
<evidence type="ECO:0000256" key="5">
    <source>
        <dbReference type="ARBA" id="ARBA00022692"/>
    </source>
</evidence>
<dbReference type="Pfam" id="PF02518">
    <property type="entry name" value="HATPase_c"/>
    <property type="match status" value="1"/>
</dbReference>
<evidence type="ECO:0000313" key="14">
    <source>
        <dbReference type="EMBL" id="TCN28086.1"/>
    </source>
</evidence>
<dbReference type="InterPro" id="IPR050640">
    <property type="entry name" value="Bact_2-comp_sensor_kinase"/>
</dbReference>
<keyword evidence="5 12" id="KW-0812">Transmembrane</keyword>
<keyword evidence="3" id="KW-0597">Phosphoprotein</keyword>
<proteinExistence type="predicted"/>
<evidence type="ECO:0000313" key="15">
    <source>
        <dbReference type="Proteomes" id="UP000295689"/>
    </source>
</evidence>
<dbReference type="SMART" id="SM00304">
    <property type="entry name" value="HAMP"/>
    <property type="match status" value="1"/>
</dbReference>
<dbReference type="EMBL" id="SLVV01000001">
    <property type="protein sequence ID" value="TCN28086.1"/>
    <property type="molecule type" value="Genomic_DNA"/>
</dbReference>
<dbReference type="CDD" id="cd06225">
    <property type="entry name" value="HAMP"/>
    <property type="match status" value="1"/>
</dbReference>
<protein>
    <submittedName>
        <fullName evidence="14">Two-component system sensor histidine kinase YesM</fullName>
    </submittedName>
</protein>
<reference evidence="14 15" key="1">
    <citation type="journal article" date="2015" name="Stand. Genomic Sci.">
        <title>Genomic Encyclopedia of Bacterial and Archaeal Type Strains, Phase III: the genomes of soil and plant-associated and newly described type strains.</title>
        <authorList>
            <person name="Whitman W.B."/>
            <person name="Woyke T."/>
            <person name="Klenk H.P."/>
            <person name="Zhou Y."/>
            <person name="Lilburn T.G."/>
            <person name="Beck B.J."/>
            <person name="De Vos P."/>
            <person name="Vandamme P."/>
            <person name="Eisen J.A."/>
            <person name="Garrity G."/>
            <person name="Hugenholtz P."/>
            <person name="Kyrpides N.C."/>
        </authorList>
    </citation>
    <scope>NUCLEOTIDE SEQUENCE [LARGE SCALE GENOMIC DNA]</scope>
    <source>
        <strain evidence="14 15">CV53</strain>
    </source>
</reference>
<dbReference type="GO" id="GO:0000155">
    <property type="term" value="F:phosphorelay sensor kinase activity"/>
    <property type="evidence" value="ECO:0007669"/>
    <property type="project" value="InterPro"/>
</dbReference>
<dbReference type="GO" id="GO:0005524">
    <property type="term" value="F:ATP binding"/>
    <property type="evidence" value="ECO:0007669"/>
    <property type="project" value="UniProtKB-KW"/>
</dbReference>
<feature type="transmembrane region" description="Helical" evidence="12">
    <location>
        <begin position="16"/>
        <end position="35"/>
    </location>
</feature>
<evidence type="ECO:0000256" key="3">
    <source>
        <dbReference type="ARBA" id="ARBA00022553"/>
    </source>
</evidence>
<evidence type="ECO:0000256" key="11">
    <source>
        <dbReference type="ARBA" id="ARBA00023136"/>
    </source>
</evidence>